<keyword evidence="2" id="KW-1185">Reference proteome</keyword>
<dbReference type="SUPFAM" id="SSF48371">
    <property type="entry name" value="ARM repeat"/>
    <property type="match status" value="1"/>
</dbReference>
<dbReference type="InterPro" id="IPR021133">
    <property type="entry name" value="HEAT_type_2"/>
</dbReference>
<evidence type="ECO:0008006" key="3">
    <source>
        <dbReference type="Google" id="ProtNLM"/>
    </source>
</evidence>
<dbReference type="EMBL" id="JACHXK010000010">
    <property type="protein sequence ID" value="MBB3112050.1"/>
    <property type="molecule type" value="Genomic_DNA"/>
</dbReference>
<evidence type="ECO:0000313" key="1">
    <source>
        <dbReference type="EMBL" id="MBB3112050.1"/>
    </source>
</evidence>
<organism evidence="1 2">
    <name type="scientific">Paenibacillus phyllosphaerae</name>
    <dbReference type="NCBI Taxonomy" id="274593"/>
    <lineage>
        <taxon>Bacteria</taxon>
        <taxon>Bacillati</taxon>
        <taxon>Bacillota</taxon>
        <taxon>Bacilli</taxon>
        <taxon>Bacillales</taxon>
        <taxon>Paenibacillaceae</taxon>
        <taxon>Paenibacillus</taxon>
    </lineage>
</organism>
<protein>
    <recommendedName>
        <fullName evidence="3">HEAT repeat domain-containing protein</fullName>
    </recommendedName>
</protein>
<dbReference type="PROSITE" id="PS50077">
    <property type="entry name" value="HEAT_REPEAT"/>
    <property type="match status" value="1"/>
</dbReference>
<sequence length="629" mass="69232">MSIAILSDLHNEVRRLFIAGSGLAEGDPRLRRLQPQLAKLGEGSPVFKRLADYVSQVIEASGDKAAVPLLALGSLLHSIMYTQGKSDAAGDPVPLVPLGCASVSQPASYRKLAPLLEALTTRGSGRVAVIRSGAEEGVFQDFRTYLPAVDGLEDVPEIADYIADHVMPAIGKPIVPIVKRKLNLQGNKGDGRKLRVLYAIAGDAELGTVELAAREGSADVRIAALGLLAGHPDYLPLLLELSADGRKEVRRAAYEALAGSASEASVSRLFEAFTGKDQEAAVQAVQACQDERLTALVVDYGFGLLQELEEKSQTADQAEGDDKAKAVKKRDTVLTHLDYTLKALHGKKGQNVYQLLCAVQMSKPFIAFSQAYIREYPVRLLLELEMPKADRFVLELKDSFEKRFIGYSLIAATRCLSAYEVYDRFAPELAKKSSGSAKLLAHTMEGLLPRVEHAVFGRAESGYDEYADTRPVELPEAFRDLRWLKQLVSSDQISLVAPFLLASPNDSEAVAYVADKLMQVHKVREPLDYAEQLLLTLLVAGYPDIPRLLVHLTSYAKMYNSYSERFVSLLGLLPASYAQQVEENAKSLHTYYKTRVTQAIERMKQNDYAEFPAYKGAEQIAWLKQQLTR</sequence>
<dbReference type="AlphaFoldDB" id="A0A7W5B082"/>
<evidence type="ECO:0000313" key="2">
    <source>
        <dbReference type="Proteomes" id="UP000570361"/>
    </source>
</evidence>
<name>A0A7W5B082_9BACL</name>
<proteinExistence type="predicted"/>
<reference evidence="1 2" key="1">
    <citation type="submission" date="2020-08" db="EMBL/GenBank/DDBJ databases">
        <title>Genomic Encyclopedia of Type Strains, Phase III (KMG-III): the genomes of soil and plant-associated and newly described type strains.</title>
        <authorList>
            <person name="Whitman W."/>
        </authorList>
    </citation>
    <scope>NUCLEOTIDE SEQUENCE [LARGE SCALE GENOMIC DNA]</scope>
    <source>
        <strain evidence="1 2">CECT 5862</strain>
    </source>
</reference>
<comment type="caution">
    <text evidence="1">The sequence shown here is derived from an EMBL/GenBank/DDBJ whole genome shotgun (WGS) entry which is preliminary data.</text>
</comment>
<dbReference type="Gene3D" id="1.25.10.10">
    <property type="entry name" value="Leucine-rich Repeat Variant"/>
    <property type="match status" value="1"/>
</dbReference>
<dbReference type="Proteomes" id="UP000570361">
    <property type="component" value="Unassembled WGS sequence"/>
</dbReference>
<dbReference type="Pfam" id="PF13646">
    <property type="entry name" value="HEAT_2"/>
    <property type="match status" value="1"/>
</dbReference>
<dbReference type="InterPro" id="IPR011989">
    <property type="entry name" value="ARM-like"/>
</dbReference>
<dbReference type="InterPro" id="IPR016024">
    <property type="entry name" value="ARM-type_fold"/>
</dbReference>
<accession>A0A7W5B082</accession>
<gene>
    <name evidence="1" type="ORF">FHS18_004128</name>
</gene>
<dbReference type="RefSeq" id="WP_183601954.1">
    <property type="nucleotide sequence ID" value="NZ_JACHXK010000010.1"/>
</dbReference>